<feature type="compositionally biased region" description="Polar residues" evidence="1">
    <location>
        <begin position="820"/>
        <end position="830"/>
    </location>
</feature>
<feature type="region of interest" description="Disordered" evidence="1">
    <location>
        <begin position="681"/>
        <end position="707"/>
    </location>
</feature>
<comment type="caution">
    <text evidence="2">The sequence shown here is derived from an EMBL/GenBank/DDBJ whole genome shotgun (WGS) entry which is preliminary data.</text>
</comment>
<feature type="region of interest" description="Disordered" evidence="1">
    <location>
        <begin position="191"/>
        <end position="218"/>
    </location>
</feature>
<dbReference type="PANTHER" id="PTHR21580">
    <property type="entry name" value="SHIPPO-1-RELATED"/>
    <property type="match status" value="1"/>
</dbReference>
<dbReference type="Pfam" id="PF07004">
    <property type="entry name" value="SHIPPO-rpt"/>
    <property type="match status" value="27"/>
</dbReference>
<dbReference type="OrthoDB" id="282445at2759"/>
<evidence type="ECO:0000313" key="3">
    <source>
        <dbReference type="Proteomes" id="UP000785679"/>
    </source>
</evidence>
<feature type="compositionally biased region" description="Polar residues" evidence="1">
    <location>
        <begin position="950"/>
        <end position="960"/>
    </location>
</feature>
<feature type="region of interest" description="Disordered" evidence="1">
    <location>
        <begin position="747"/>
        <end position="873"/>
    </location>
</feature>
<feature type="compositionally biased region" description="Polar residues" evidence="1">
    <location>
        <begin position="1034"/>
        <end position="1044"/>
    </location>
</feature>
<feature type="region of interest" description="Disordered" evidence="1">
    <location>
        <begin position="390"/>
        <end position="450"/>
    </location>
</feature>
<sequence length="2087" mass="227706">MNVSAGFKALNSTMVQSQSNNSSFVGGATGNFGGANSRQYNGSRQYGGSSSISKFNNNYSGLTNAQRQVVLNMMRPQSALISQGITPALAYKRGGNKHSLNQSASKYNAVRSVAAKTPVKSSSRAISSAKTKSTQKKRGGANQSFINLNASNIDIRPDNNNRPSTQLAYSIQQYNNNNRTHNTSYAQLHASAQQRKTKRGNNNNVRNRQLDVSNHQTFGVRDMNYQSNNSVNLGPGTYEPKIDLTKERSPSALIFGSEERMGIIPGGGSDNHALGDLNTFGKDSIKISIHPKLNQATPNRNPGPGAYNPDYSVVKESAPKARISPSKGSQRAGEVVPGPGSYDFSFKNVGVDTPTYTISGSKRNLQEAVRSPGPGAYNPEIVPVREKSPEYTMGQKHSSNHKKSKSSLIGPGYYPHKSFTGKEGPQYSITQTLEPKSRDRVPGPGYYNPNDQAIREKVKAFKLLSQSDKRGPRKAPAGVPAVGQYDIAGYRSIGKDGPKYTMMPRSRSRQEISPIGPGHYEPSIQPSSTKARPIAIKIGQAKKSQETRQITPGPGWYQQTIDNQFGRDAPKVSILQKPVQRVGNLNPGPGQYQPNLSPTKQQAAAYAISKGQRMQMVSQDQRIAPGPGQYDSPTRIGEGPKVLIHSKLNPNTRNLNPGPAQYYPTQVLVRERSPQYTIDPSGERVKAVSKERQMSPGPGTYDIPLKPDNPLYTIGQRHAGRNDNGVPGPGQYDPLTTIIHERPLAKTIPKADRSGSPPKEQQPGPGWYDPKVLKYPQISYGVSQMERESPVSRDQRLNPGPGAYTSPDRFGQDGVKYTIGSKSPSRSYSQLPGPGAYDPTATLVQGRPILGNINPPHPDSAIPMTPGPGTYDPEYKTVRQSSPKWDIAGYGQRSPQVSFDLISQPGPGAYEQRQLIGGPDSLKYTIGIKPYVKSGNANPAPGQYDPNDALTHQRSPSHPMSRSMKGLHMPQDLINMPAPGTYDAQDHRYPNIRYTIGNLERQSPVSRDQRLNPGPGTYTSPKRFGQDGLKYTIGSKSPSRNFNDNPGPGAYDPNRTLVFTKSPTAKIFPTSQSPRPKATPGPGWYDPLDVLVRERSPKYKIGSGTERMRQVSPDIIQRPGPGAYEVRQLIGGPDSLKYTIGLKPQDDRDNHYPGPGTYDPIDELVHQKSPEHSFSKLERNNNLSPSQLGPGSYNQVDGRYPNITYKIGLLERPDQVTRDQRTFPAPGQYEQPDLVGKDAPKYTMGERHQGYTGDDVPGPGTYDRQFGLVHPRSPLGKINPYHDHPQVNNNPGPGWYNPEDHLAHQQSPQYKFGNGTDRMGMVSPDAMNFPGPGTYDRPNLIGGPDSLKYTIGAKIPDPDGNWFPGPGTYESPDLVGKDAPKYTMGERHQGYTADAFPGPGTYDRPNLIGGPDSLKYTIGGRIEGPHPSNYPGPGTYESPDLVGKDAPRYTMGERHIEIPHDSYPAPGQYEQRTLIGGPDSQKFTIGAKIIGPHLYSNPAPGQYESPDLVGRDAPKYTMGERRGDYHVDNFPGPGTYDNPTLIAGPDSRMFTIGEKVYEPQGNLYPGPGTYESPDLVGKDAPKYTMGERHPGHTGDAFPGPGTYDRPNLLGGPDSLKYTIGGKVEGPHPSNYPGPGTYESPDLVGKDAPKFTMGERYQGHTGDAFPGPGTYDRPNLIGGPDSLKFTVGQTHDTPRDNHYPGPGTYETPDLVGKNAPRFTIGQRVGPFNQDQYPGPGQYDPQLGITHPRDILGKIFPYEHRPHVSETPGPGTYDPNIDPTVQQSPHYTIGGGYSDRPNTVSRDQTPGPGTYEARQIIGGNDTRMFTIGEKHRECEGNGVPGPGTYDPSVSLTKETSPAKTISGTARDHPLPEELRNRPGPGSYDPNVSLIEPRSPLAKINPTHSYEGGIRDAPGPGTYELPDLSAVKERAPAAKMARSKRDFLTQSVTDLLNQPGPGTYNPQLPGNSQSFTIGEKYPEGPLNFYPGPGTYNPTLDQTECRSPKYDFSKSPERNNGDLSRNENANLGPGSYDRKFDFVSGNTSLSYSIPQGDRETRANDNPGPGQYKIPVKFAAQQLYAIPYINEEFKYV</sequence>
<feature type="compositionally biased region" description="Basic and acidic residues" evidence="1">
    <location>
        <begin position="1169"/>
        <end position="1179"/>
    </location>
</feature>
<name>A0A8J8P454_HALGN</name>
<feature type="compositionally biased region" description="Polar residues" evidence="1">
    <location>
        <begin position="191"/>
        <end position="217"/>
    </location>
</feature>
<proteinExistence type="predicted"/>
<feature type="region of interest" description="Disordered" evidence="1">
    <location>
        <begin position="937"/>
        <end position="965"/>
    </location>
</feature>
<feature type="region of interest" description="Disordered" evidence="1">
    <location>
        <begin position="317"/>
        <end position="336"/>
    </location>
</feature>
<feature type="region of interest" description="Disordered" evidence="1">
    <location>
        <begin position="1830"/>
        <end position="1883"/>
    </location>
</feature>
<protein>
    <submittedName>
        <fullName evidence="2">Uncharacterized protein</fullName>
    </submittedName>
</protein>
<feature type="region of interest" description="Disordered" evidence="1">
    <location>
        <begin position="1950"/>
        <end position="2029"/>
    </location>
</feature>
<feature type="compositionally biased region" description="Polar residues" evidence="1">
    <location>
        <begin position="1180"/>
        <end position="1195"/>
    </location>
</feature>
<feature type="compositionally biased region" description="Basic and acidic residues" evidence="1">
    <location>
        <begin position="1863"/>
        <end position="1874"/>
    </location>
</feature>
<feature type="compositionally biased region" description="Polar residues" evidence="1">
    <location>
        <begin position="119"/>
        <end position="132"/>
    </location>
</feature>
<feature type="region of interest" description="Disordered" evidence="1">
    <location>
        <begin position="1784"/>
        <end position="1812"/>
    </location>
</feature>
<feature type="compositionally biased region" description="Polar residues" evidence="1">
    <location>
        <begin position="1845"/>
        <end position="1861"/>
    </location>
</feature>
<feature type="compositionally biased region" description="Basic and acidic residues" evidence="1">
    <location>
        <begin position="785"/>
        <end position="796"/>
    </location>
</feature>
<feature type="region of interest" description="Disordered" evidence="1">
    <location>
        <begin position="1066"/>
        <end position="1086"/>
    </location>
</feature>
<feature type="compositionally biased region" description="Basic and acidic residues" evidence="1">
    <location>
        <begin position="681"/>
        <end position="693"/>
    </location>
</feature>
<evidence type="ECO:0000313" key="2">
    <source>
        <dbReference type="EMBL" id="TNV87742.1"/>
    </source>
</evidence>
<gene>
    <name evidence="2" type="ORF">FGO68_gene8115</name>
</gene>
<reference evidence="2" key="1">
    <citation type="submission" date="2019-06" db="EMBL/GenBank/DDBJ databases">
        <authorList>
            <person name="Zheng W."/>
        </authorList>
    </citation>
    <scope>NUCLEOTIDE SEQUENCE</scope>
    <source>
        <strain evidence="2">QDHG01</strain>
    </source>
</reference>
<organism evidence="2 3">
    <name type="scientific">Halteria grandinella</name>
    <dbReference type="NCBI Taxonomy" id="5974"/>
    <lineage>
        <taxon>Eukaryota</taxon>
        <taxon>Sar</taxon>
        <taxon>Alveolata</taxon>
        <taxon>Ciliophora</taxon>
        <taxon>Intramacronucleata</taxon>
        <taxon>Spirotrichea</taxon>
        <taxon>Stichotrichia</taxon>
        <taxon>Sporadotrichida</taxon>
        <taxon>Halteriidae</taxon>
        <taxon>Halteria</taxon>
    </lineage>
</organism>
<feature type="region of interest" description="Disordered" evidence="1">
    <location>
        <begin position="115"/>
        <end position="141"/>
    </location>
</feature>
<keyword evidence="3" id="KW-1185">Reference proteome</keyword>
<evidence type="ECO:0000256" key="1">
    <source>
        <dbReference type="SAM" id="MobiDB-lite"/>
    </source>
</evidence>
<feature type="region of interest" description="Disordered" evidence="1">
    <location>
        <begin position="1169"/>
        <end position="1197"/>
    </location>
</feature>
<accession>A0A8J8P454</accession>
<dbReference type="Proteomes" id="UP000785679">
    <property type="component" value="Unassembled WGS sequence"/>
</dbReference>
<feature type="region of interest" description="Disordered" evidence="1">
    <location>
        <begin position="2041"/>
        <end position="2060"/>
    </location>
</feature>
<dbReference type="InterPro" id="IPR010736">
    <property type="entry name" value="SHIPPO-rpt"/>
</dbReference>
<dbReference type="PANTHER" id="PTHR21580:SF28">
    <property type="entry name" value="BOREALIN N-TERMINAL DOMAIN-CONTAINING PROTEIN-RELATED"/>
    <property type="match status" value="1"/>
</dbReference>
<feature type="compositionally biased region" description="Polar residues" evidence="1">
    <location>
        <begin position="1957"/>
        <end position="1969"/>
    </location>
</feature>
<dbReference type="EMBL" id="RRYP01000248">
    <property type="protein sequence ID" value="TNV87742.1"/>
    <property type="molecule type" value="Genomic_DNA"/>
</dbReference>
<feature type="region of interest" description="Disordered" evidence="1">
    <location>
        <begin position="996"/>
        <end position="1051"/>
    </location>
</feature>
<feature type="compositionally biased region" description="Basic and acidic residues" evidence="1">
    <location>
        <begin position="1995"/>
        <end position="2012"/>
    </location>
</feature>
<dbReference type="InterPro" id="IPR051291">
    <property type="entry name" value="CIMAP"/>
</dbReference>